<evidence type="ECO:0000313" key="1">
    <source>
        <dbReference type="EMBL" id="MBS0125395.1"/>
    </source>
</evidence>
<accession>A0A8J7WD52</accession>
<evidence type="ECO:0000313" key="2">
    <source>
        <dbReference type="Proteomes" id="UP000681356"/>
    </source>
</evidence>
<proteinExistence type="predicted"/>
<dbReference type="Proteomes" id="UP000681356">
    <property type="component" value="Unassembled WGS sequence"/>
</dbReference>
<protein>
    <submittedName>
        <fullName evidence="1">Uncharacterized protein</fullName>
    </submittedName>
</protein>
<comment type="caution">
    <text evidence="1">The sequence shown here is derived from an EMBL/GenBank/DDBJ whole genome shotgun (WGS) entry which is preliminary data.</text>
</comment>
<name>A0A8J7WD52_9RHOB</name>
<keyword evidence="2" id="KW-1185">Reference proteome</keyword>
<organism evidence="1 2">
    <name type="scientific">Thetidibacter halocola</name>
    <dbReference type="NCBI Taxonomy" id="2827239"/>
    <lineage>
        <taxon>Bacteria</taxon>
        <taxon>Pseudomonadati</taxon>
        <taxon>Pseudomonadota</taxon>
        <taxon>Alphaproteobacteria</taxon>
        <taxon>Rhodobacterales</taxon>
        <taxon>Roseobacteraceae</taxon>
        <taxon>Thetidibacter</taxon>
    </lineage>
</organism>
<reference evidence="1" key="1">
    <citation type="submission" date="2021-04" db="EMBL/GenBank/DDBJ databases">
        <authorList>
            <person name="Yoon J."/>
        </authorList>
    </citation>
    <scope>NUCLEOTIDE SEQUENCE</scope>
    <source>
        <strain evidence="1">KMU-90</strain>
    </source>
</reference>
<gene>
    <name evidence="1" type="ORF">KB874_14990</name>
</gene>
<sequence>MYCEASATVMVVYCSPRIFWGHRVFPGRRDMDWADRFRRILRGFLPAVLLQLSALTAGSAAAQNGCGASLAQCDLQQDQACLERTYACGAYDRVLSTLFVEDLAPTIDQKFYIGASFFGMFLRERAAGLECEMAKQSREYLFDYLGSVDEEFTRTGQFGTVRQMRQIHSAAQMFERLSTVRGCPESALTRATVQSIARSEAKRYATDVFLSPPAAVSDSYQTLQLALRGFVSKASDLETGLALRNAEIDASLNRLLAIRALFEEVFGGVTGAGATLAVDTAVLDALASQNAGRLRSVQIQQGNFSAALNGISLEDYAALRQETIAAAQQFMKESAFHINMIGILMPTDPARPFPRLEDAVNAEGPGRQAREDYARIKADWSGHGATTGICTGEAASRLVWYCR</sequence>
<dbReference type="AlphaFoldDB" id="A0A8J7WD52"/>
<dbReference type="RefSeq" id="WP_212537369.1">
    <property type="nucleotide sequence ID" value="NZ_JAGTUU010000006.1"/>
</dbReference>
<dbReference type="EMBL" id="JAGTUU010000006">
    <property type="protein sequence ID" value="MBS0125395.1"/>
    <property type="molecule type" value="Genomic_DNA"/>
</dbReference>